<protein>
    <submittedName>
        <fullName evidence="1">Uncharacterized protein</fullName>
    </submittedName>
</protein>
<gene>
    <name evidence="1" type="ORF">LMG27174_05252</name>
</gene>
<dbReference type="EMBL" id="CADIJZ010000022">
    <property type="protein sequence ID" value="CAB3724609.1"/>
    <property type="molecule type" value="Genomic_DNA"/>
</dbReference>
<name>A0A6J5C2A3_9BURK</name>
<accession>A0A6J5C2A3</accession>
<dbReference type="Proteomes" id="UP000494205">
    <property type="component" value="Unassembled WGS sequence"/>
</dbReference>
<proteinExistence type="predicted"/>
<evidence type="ECO:0000313" key="1">
    <source>
        <dbReference type="EMBL" id="CAB3724609.1"/>
    </source>
</evidence>
<reference evidence="1 2" key="1">
    <citation type="submission" date="2020-04" db="EMBL/GenBank/DDBJ databases">
        <authorList>
            <person name="De Canck E."/>
        </authorList>
    </citation>
    <scope>NUCLEOTIDE SEQUENCE [LARGE SCALE GENOMIC DNA]</scope>
    <source>
        <strain evidence="1 2">LMG 27174</strain>
    </source>
</reference>
<dbReference type="AlphaFoldDB" id="A0A6J5C2A3"/>
<organism evidence="1 2">
    <name type="scientific">Paraburkholderia rhynchosiae</name>
    <dbReference type="NCBI Taxonomy" id="487049"/>
    <lineage>
        <taxon>Bacteria</taxon>
        <taxon>Pseudomonadati</taxon>
        <taxon>Pseudomonadota</taxon>
        <taxon>Betaproteobacteria</taxon>
        <taxon>Burkholderiales</taxon>
        <taxon>Burkholderiaceae</taxon>
        <taxon>Paraburkholderia</taxon>
    </lineage>
</organism>
<evidence type="ECO:0000313" key="2">
    <source>
        <dbReference type="Proteomes" id="UP000494205"/>
    </source>
</evidence>
<sequence>MTHRRRSNWTGLGRTIPLTGSDLLARYSAQRSVERWAKLHHSQRARWRTTSEAMNHGDAIDHLVLAARHAGRSGDLSKVEVSAGMRADDVLVGALHID</sequence>